<evidence type="ECO:0000256" key="2">
    <source>
        <dbReference type="ARBA" id="ARBA00009347"/>
    </source>
</evidence>
<keyword evidence="10" id="KW-1185">Reference proteome</keyword>
<dbReference type="PANTHER" id="PTHR43884">
    <property type="entry name" value="ACYL-COA DEHYDROGENASE"/>
    <property type="match status" value="1"/>
</dbReference>
<comment type="similarity">
    <text evidence="2 5">Belongs to the acyl-CoA dehydrogenase family.</text>
</comment>
<dbReference type="Pfam" id="PF00441">
    <property type="entry name" value="Acyl-CoA_dh_1"/>
    <property type="match status" value="1"/>
</dbReference>
<evidence type="ECO:0000259" key="8">
    <source>
        <dbReference type="Pfam" id="PF02771"/>
    </source>
</evidence>
<dbReference type="Proteomes" id="UP000766336">
    <property type="component" value="Unassembled WGS sequence"/>
</dbReference>
<evidence type="ECO:0000259" key="7">
    <source>
        <dbReference type="Pfam" id="PF02770"/>
    </source>
</evidence>
<dbReference type="SUPFAM" id="SSF47203">
    <property type="entry name" value="Acyl-CoA dehydrogenase C-terminal domain-like"/>
    <property type="match status" value="1"/>
</dbReference>
<evidence type="ECO:0000313" key="9">
    <source>
        <dbReference type="EMBL" id="MBS7812433.1"/>
    </source>
</evidence>
<accession>A0ABS5QIR4</accession>
<name>A0ABS5QIR4_9PROT</name>
<keyword evidence="5" id="KW-0560">Oxidoreductase</keyword>
<dbReference type="InterPro" id="IPR009100">
    <property type="entry name" value="AcylCoA_DH/oxidase_NM_dom_sf"/>
</dbReference>
<evidence type="ECO:0000256" key="3">
    <source>
        <dbReference type="ARBA" id="ARBA00022630"/>
    </source>
</evidence>
<dbReference type="Gene3D" id="2.40.110.10">
    <property type="entry name" value="Butyryl-CoA Dehydrogenase, subunit A, domain 2"/>
    <property type="match status" value="1"/>
</dbReference>
<dbReference type="InterPro" id="IPR013786">
    <property type="entry name" value="AcylCoA_DH/ox_N"/>
</dbReference>
<feature type="domain" description="Acyl-CoA dehydrogenase/oxidase N-terminal" evidence="8">
    <location>
        <begin position="6"/>
        <end position="119"/>
    </location>
</feature>
<keyword evidence="4 5" id="KW-0274">FAD</keyword>
<dbReference type="SUPFAM" id="SSF56645">
    <property type="entry name" value="Acyl-CoA dehydrogenase NM domain-like"/>
    <property type="match status" value="1"/>
</dbReference>
<organism evidence="9 10">
    <name type="scientific">Roseococcus pinisoli</name>
    <dbReference type="NCBI Taxonomy" id="2835040"/>
    <lineage>
        <taxon>Bacteria</taxon>
        <taxon>Pseudomonadati</taxon>
        <taxon>Pseudomonadota</taxon>
        <taxon>Alphaproteobacteria</taxon>
        <taxon>Acetobacterales</taxon>
        <taxon>Roseomonadaceae</taxon>
        <taxon>Roseococcus</taxon>
    </lineage>
</organism>
<dbReference type="Gene3D" id="1.10.540.10">
    <property type="entry name" value="Acyl-CoA dehydrogenase/oxidase, N-terminal domain"/>
    <property type="match status" value="1"/>
</dbReference>
<comment type="cofactor">
    <cofactor evidence="1 5">
        <name>FAD</name>
        <dbReference type="ChEBI" id="CHEBI:57692"/>
    </cofactor>
</comment>
<evidence type="ECO:0000256" key="4">
    <source>
        <dbReference type="ARBA" id="ARBA00022827"/>
    </source>
</evidence>
<evidence type="ECO:0000313" key="10">
    <source>
        <dbReference type="Proteomes" id="UP000766336"/>
    </source>
</evidence>
<evidence type="ECO:0000256" key="1">
    <source>
        <dbReference type="ARBA" id="ARBA00001974"/>
    </source>
</evidence>
<dbReference type="Gene3D" id="1.20.140.10">
    <property type="entry name" value="Butyryl-CoA Dehydrogenase, subunit A, domain 3"/>
    <property type="match status" value="1"/>
</dbReference>
<protein>
    <submittedName>
        <fullName evidence="9">Acyl-CoA/acyl-ACP dehydrogenase</fullName>
    </submittedName>
</protein>
<reference evidence="9 10" key="1">
    <citation type="submission" date="2021-05" db="EMBL/GenBank/DDBJ databases">
        <title>Roseococcus sp. XZZS9, whole genome shotgun sequencing project.</title>
        <authorList>
            <person name="Zhao G."/>
            <person name="Shen L."/>
        </authorList>
    </citation>
    <scope>NUCLEOTIDE SEQUENCE [LARGE SCALE GENOMIC DNA]</scope>
    <source>
        <strain evidence="9 10">XZZS9</strain>
    </source>
</reference>
<dbReference type="InterPro" id="IPR009075">
    <property type="entry name" value="AcylCo_DH/oxidase_C"/>
</dbReference>
<dbReference type="EMBL" id="JAHCDA010000003">
    <property type="protein sequence ID" value="MBS7812433.1"/>
    <property type="molecule type" value="Genomic_DNA"/>
</dbReference>
<dbReference type="Pfam" id="PF02770">
    <property type="entry name" value="Acyl-CoA_dh_M"/>
    <property type="match status" value="1"/>
</dbReference>
<dbReference type="Pfam" id="PF02771">
    <property type="entry name" value="Acyl-CoA_dh_N"/>
    <property type="match status" value="1"/>
</dbReference>
<feature type="domain" description="Acyl-CoA oxidase/dehydrogenase middle" evidence="7">
    <location>
        <begin position="123"/>
        <end position="219"/>
    </location>
</feature>
<feature type="domain" description="Acyl-CoA dehydrogenase/oxidase C-terminal" evidence="6">
    <location>
        <begin position="233"/>
        <end position="365"/>
    </location>
</feature>
<evidence type="ECO:0000259" key="6">
    <source>
        <dbReference type="Pfam" id="PF00441"/>
    </source>
</evidence>
<comment type="caution">
    <text evidence="9">The sequence shown here is derived from an EMBL/GenBank/DDBJ whole genome shotgun (WGS) entry which is preliminary data.</text>
</comment>
<keyword evidence="3 5" id="KW-0285">Flavoprotein</keyword>
<dbReference type="InterPro" id="IPR036250">
    <property type="entry name" value="AcylCo_DH-like_C"/>
</dbReference>
<evidence type="ECO:0000256" key="5">
    <source>
        <dbReference type="RuleBase" id="RU362125"/>
    </source>
</evidence>
<dbReference type="RefSeq" id="WP_213671140.1">
    <property type="nucleotide sequence ID" value="NZ_JAHCDA010000003.1"/>
</dbReference>
<sequence>MDFALTPDQEAVREGVVALCSGFDDAYWHGCDKAHEFPHAFHKAIAEAGYLGICIPEEYGGSGLGIHDAAIMMEAISGSGAGMTGASAIHMNIFGLNPVVVFGTEEQKARFLPPLVRGEEKACFGVTEPTTGLDTTRLKTRAVRKGDKYIVDGQKVWISTAQVADRILLLARTTPLDQVSKPTEGLSLFYTKLDRDRARVVEIDKMGRAGVDSNEIFFEGYEVPAEDRIGEEGKGFRYILHGMNPERVLIGAEAIGLGRAALARAAGYAKERVVFGRPIGQNQGVQHPLAADWMALEAAWLMVQNAAWRYDQDLDCAAQANAGKYLAAEAGLKACQNAIMTHGGFGYAREYHVERYMREAMIPWIAPVSPNLILCHIAERVLGLPKSY</sequence>
<dbReference type="InterPro" id="IPR046373">
    <property type="entry name" value="Acyl-CoA_Oxase/DH_mid-dom_sf"/>
</dbReference>
<proteinExistence type="inferred from homology"/>
<dbReference type="InterPro" id="IPR037069">
    <property type="entry name" value="AcylCoA_DH/ox_N_sf"/>
</dbReference>
<gene>
    <name evidence="9" type="ORF">KHU32_15895</name>
</gene>
<dbReference type="PANTHER" id="PTHR43884:SF12">
    <property type="entry name" value="ISOVALERYL-COA DEHYDROGENASE, MITOCHONDRIAL-RELATED"/>
    <property type="match status" value="1"/>
</dbReference>
<dbReference type="InterPro" id="IPR006091">
    <property type="entry name" value="Acyl-CoA_Oxase/DH_mid-dom"/>
</dbReference>